<gene>
    <name evidence="1" type="ORF">DLAC_04949</name>
</gene>
<sequence length="138" mass="15785">MLSFAHLKAKIRDLPELGIPKQSIDLYFSNNQIDVMTNNISKMQFLQPLDRVWINGQLIRQGGVNSFIYVNLTPVGQVRIFIHGNPLYYFDNGITWSTIARSIHLSQGNLKRKDDINNQVVKPPYPSGDYELVHSKSI</sequence>
<dbReference type="Proteomes" id="UP000076078">
    <property type="component" value="Unassembled WGS sequence"/>
</dbReference>
<protein>
    <submittedName>
        <fullName evidence="1">Uncharacterized protein</fullName>
    </submittedName>
</protein>
<accession>A0A151ZHV4</accession>
<dbReference type="EMBL" id="LODT01000025">
    <property type="protein sequence ID" value="KYQ93578.1"/>
    <property type="molecule type" value="Genomic_DNA"/>
</dbReference>
<comment type="caution">
    <text evidence="1">The sequence shown here is derived from an EMBL/GenBank/DDBJ whole genome shotgun (WGS) entry which is preliminary data.</text>
</comment>
<reference evidence="1 2" key="1">
    <citation type="submission" date="2015-12" db="EMBL/GenBank/DDBJ databases">
        <title>Dictyostelia acquired genes for synthesis and detection of signals that induce cell-type specialization by lateral gene transfer from prokaryotes.</title>
        <authorList>
            <person name="Gloeckner G."/>
            <person name="Schaap P."/>
        </authorList>
    </citation>
    <scope>NUCLEOTIDE SEQUENCE [LARGE SCALE GENOMIC DNA]</scope>
    <source>
        <strain evidence="1 2">TK</strain>
    </source>
</reference>
<dbReference type="InParanoid" id="A0A151ZHV4"/>
<proteinExistence type="predicted"/>
<dbReference type="OrthoDB" id="23984at2759"/>
<name>A0A151ZHV4_TIELA</name>
<dbReference type="AlphaFoldDB" id="A0A151ZHV4"/>
<keyword evidence="2" id="KW-1185">Reference proteome</keyword>
<organism evidence="1 2">
    <name type="scientific">Tieghemostelium lacteum</name>
    <name type="common">Slime mold</name>
    <name type="synonym">Dictyostelium lacteum</name>
    <dbReference type="NCBI Taxonomy" id="361077"/>
    <lineage>
        <taxon>Eukaryota</taxon>
        <taxon>Amoebozoa</taxon>
        <taxon>Evosea</taxon>
        <taxon>Eumycetozoa</taxon>
        <taxon>Dictyostelia</taxon>
        <taxon>Dictyosteliales</taxon>
        <taxon>Raperosteliaceae</taxon>
        <taxon>Tieghemostelium</taxon>
    </lineage>
</organism>
<evidence type="ECO:0000313" key="2">
    <source>
        <dbReference type="Proteomes" id="UP000076078"/>
    </source>
</evidence>
<evidence type="ECO:0000313" key="1">
    <source>
        <dbReference type="EMBL" id="KYQ93578.1"/>
    </source>
</evidence>